<sequence>MSHESEFLERLLVNDPYNQRRIFVLSCLHDAIFHLLHEPHRRNDAISTLREEVAPEIDISISSAVLERDSQYKRLCRNLEVALPTAIRILSKHNDHESDQEVAADLISCIPTALQQPARWEPEVEETSDEESGQHDRRLQLRR</sequence>
<evidence type="ECO:0000313" key="3">
    <source>
        <dbReference type="Proteomes" id="UP000191342"/>
    </source>
</evidence>
<evidence type="ECO:0000313" key="2">
    <source>
        <dbReference type="EMBL" id="OQE30189.1"/>
    </source>
</evidence>
<organism evidence="2 3">
    <name type="scientific">Penicillium flavigenum</name>
    <dbReference type="NCBI Taxonomy" id="254877"/>
    <lineage>
        <taxon>Eukaryota</taxon>
        <taxon>Fungi</taxon>
        <taxon>Dikarya</taxon>
        <taxon>Ascomycota</taxon>
        <taxon>Pezizomycotina</taxon>
        <taxon>Eurotiomycetes</taxon>
        <taxon>Eurotiomycetidae</taxon>
        <taxon>Eurotiales</taxon>
        <taxon>Aspergillaceae</taxon>
        <taxon>Penicillium</taxon>
    </lineage>
</organism>
<dbReference type="EMBL" id="MLQL01000003">
    <property type="protein sequence ID" value="OQE30189.1"/>
    <property type="molecule type" value="Genomic_DNA"/>
</dbReference>
<evidence type="ECO:0000256" key="1">
    <source>
        <dbReference type="SAM" id="MobiDB-lite"/>
    </source>
</evidence>
<feature type="region of interest" description="Disordered" evidence="1">
    <location>
        <begin position="118"/>
        <end position="143"/>
    </location>
</feature>
<dbReference type="Proteomes" id="UP000191342">
    <property type="component" value="Unassembled WGS sequence"/>
</dbReference>
<protein>
    <submittedName>
        <fullName evidence="2">Uncharacterized protein</fullName>
    </submittedName>
</protein>
<comment type="caution">
    <text evidence="2">The sequence shown here is derived from an EMBL/GenBank/DDBJ whole genome shotgun (WGS) entry which is preliminary data.</text>
</comment>
<keyword evidence="3" id="KW-1185">Reference proteome</keyword>
<reference evidence="3" key="1">
    <citation type="journal article" date="2017" name="Nat. Microbiol.">
        <title>Global analysis of biosynthetic gene clusters reveals vast potential of secondary metabolite production in Penicillium species.</title>
        <authorList>
            <person name="Nielsen J.C."/>
            <person name="Grijseels S."/>
            <person name="Prigent S."/>
            <person name="Ji B."/>
            <person name="Dainat J."/>
            <person name="Nielsen K.F."/>
            <person name="Frisvad J.C."/>
            <person name="Workman M."/>
            <person name="Nielsen J."/>
        </authorList>
    </citation>
    <scope>NUCLEOTIDE SEQUENCE [LARGE SCALE GENOMIC DNA]</scope>
    <source>
        <strain evidence="3">IBT 14082</strain>
    </source>
</reference>
<feature type="compositionally biased region" description="Basic and acidic residues" evidence="1">
    <location>
        <begin position="132"/>
        <end position="143"/>
    </location>
</feature>
<proteinExistence type="predicted"/>
<accession>A0A1V6TWG2</accession>
<gene>
    <name evidence="2" type="ORF">PENFLA_c003G04187</name>
</gene>
<dbReference type="AlphaFoldDB" id="A0A1V6TWG2"/>
<dbReference type="OrthoDB" id="4319040at2759"/>
<name>A0A1V6TWG2_9EURO</name>